<comment type="similarity">
    <text evidence="2">Belongs to the FliS family.</text>
</comment>
<evidence type="ECO:0000256" key="3">
    <source>
        <dbReference type="ARBA" id="ARBA00022490"/>
    </source>
</evidence>
<dbReference type="InterPro" id="IPR003713">
    <property type="entry name" value="FliS"/>
</dbReference>
<dbReference type="SUPFAM" id="SSF101116">
    <property type="entry name" value="Flagellar export chaperone FliS"/>
    <property type="match status" value="1"/>
</dbReference>
<dbReference type="GO" id="GO:0044780">
    <property type="term" value="P:bacterial-type flagellum assembly"/>
    <property type="evidence" value="ECO:0007669"/>
    <property type="project" value="InterPro"/>
</dbReference>
<dbReference type="InterPro" id="IPR036584">
    <property type="entry name" value="FliS_sf"/>
</dbReference>
<dbReference type="PANTHER" id="PTHR34773">
    <property type="entry name" value="FLAGELLAR SECRETION CHAPERONE FLIS"/>
    <property type="match status" value="1"/>
</dbReference>
<dbReference type="EMBL" id="LS992241">
    <property type="protein sequence ID" value="SYX86499.1"/>
    <property type="molecule type" value="Genomic_DNA"/>
</dbReference>
<keyword evidence="4" id="KW-1005">Bacterial flagellum biogenesis</keyword>
<evidence type="ECO:0000256" key="4">
    <source>
        <dbReference type="ARBA" id="ARBA00022795"/>
    </source>
</evidence>
<proteinExistence type="inferred from homology"/>
<keyword evidence="3" id="KW-0963">Cytoplasm</keyword>
<accession>A0A383RJG0</accession>
<dbReference type="Proteomes" id="UP000304148">
    <property type="component" value="Chromosome"/>
</dbReference>
<dbReference type="Pfam" id="PF02561">
    <property type="entry name" value="FliS"/>
    <property type="match status" value="1"/>
</dbReference>
<evidence type="ECO:0000256" key="2">
    <source>
        <dbReference type="ARBA" id="ARBA00008787"/>
    </source>
</evidence>
<evidence type="ECO:0000256" key="5">
    <source>
        <dbReference type="ARBA" id="ARBA00023186"/>
    </source>
</evidence>
<dbReference type="PANTHER" id="PTHR34773:SF1">
    <property type="entry name" value="FLAGELLAR SECRETION CHAPERONE FLIS"/>
    <property type="match status" value="1"/>
</dbReference>
<evidence type="ECO:0000313" key="6">
    <source>
        <dbReference type="EMBL" id="SYX86499.1"/>
    </source>
</evidence>
<dbReference type="GO" id="GO:0005829">
    <property type="term" value="C:cytosol"/>
    <property type="evidence" value="ECO:0007669"/>
    <property type="project" value="UniProtKB-SubCell"/>
</dbReference>
<dbReference type="AlphaFoldDB" id="A0A383RJG0"/>
<keyword evidence="6" id="KW-0282">Flagellum</keyword>
<evidence type="ECO:0000313" key="7">
    <source>
        <dbReference type="Proteomes" id="UP000304148"/>
    </source>
</evidence>
<organism evidence="6 7">
    <name type="scientific">Paenibacillus alvei</name>
    <name type="common">Bacillus alvei</name>
    <dbReference type="NCBI Taxonomy" id="44250"/>
    <lineage>
        <taxon>Bacteria</taxon>
        <taxon>Bacillati</taxon>
        <taxon>Bacillota</taxon>
        <taxon>Bacilli</taxon>
        <taxon>Bacillales</taxon>
        <taxon>Paenibacillaceae</taxon>
        <taxon>Paenibacillus</taxon>
    </lineage>
</organism>
<keyword evidence="6" id="KW-0966">Cell projection</keyword>
<comment type="subcellular location">
    <subcellularLocation>
        <location evidence="1">Cytoplasm</location>
        <location evidence="1">Cytosol</location>
    </subcellularLocation>
</comment>
<sequence>MKPMNYQQQYLKTKVETASPGELTLLLYEELFRKLSMAKKSFHMNQFDEMMPKVHGAREILFELISTLNMQYDISKQLYALYEYYLYCINQFIISKDEKFLEEVIQFAKDYAETWKQALLISKKGNS</sequence>
<keyword evidence="6" id="KW-0969">Cilium</keyword>
<reference evidence="7" key="1">
    <citation type="submission" date="2018-08" db="EMBL/GenBank/DDBJ databases">
        <authorList>
            <person name="Chevrot R."/>
        </authorList>
    </citation>
    <scope>NUCLEOTIDE SEQUENCE [LARGE SCALE GENOMIC DNA]</scope>
</reference>
<dbReference type="GO" id="GO:0071973">
    <property type="term" value="P:bacterial-type flagellum-dependent cell motility"/>
    <property type="evidence" value="ECO:0007669"/>
    <property type="project" value="TreeGrafter"/>
</dbReference>
<gene>
    <name evidence="6" type="ORF">PBLR_14925</name>
</gene>
<dbReference type="Gene3D" id="1.20.120.340">
    <property type="entry name" value="Flagellar protein FliS"/>
    <property type="match status" value="1"/>
</dbReference>
<name>A0A383RJG0_PAEAL</name>
<dbReference type="NCBIfam" id="TIGR00208">
    <property type="entry name" value="fliS"/>
    <property type="match status" value="1"/>
</dbReference>
<protein>
    <submittedName>
        <fullName evidence="6">Flagellar protein FliS</fullName>
    </submittedName>
</protein>
<evidence type="ECO:0000256" key="1">
    <source>
        <dbReference type="ARBA" id="ARBA00004514"/>
    </source>
</evidence>
<dbReference type="RefSeq" id="WP_083545104.1">
    <property type="nucleotide sequence ID" value="NZ_LS992241.1"/>
</dbReference>
<keyword evidence="5" id="KW-0143">Chaperone</keyword>